<accession>A0A147ER55</accession>
<dbReference type="AlphaFoldDB" id="A0A147ER55"/>
<keyword evidence="2" id="KW-0812">Transmembrane</keyword>
<dbReference type="RefSeq" id="WP_058593231.1">
    <property type="nucleotide sequence ID" value="NZ_LDRK01000016.1"/>
</dbReference>
<keyword evidence="2" id="KW-1133">Transmembrane helix</keyword>
<organism evidence="3 4">
    <name type="scientific">Leucobacter chromiiresistens</name>
    <dbReference type="NCBI Taxonomy" id="1079994"/>
    <lineage>
        <taxon>Bacteria</taxon>
        <taxon>Bacillati</taxon>
        <taxon>Actinomycetota</taxon>
        <taxon>Actinomycetes</taxon>
        <taxon>Micrococcales</taxon>
        <taxon>Microbacteriaceae</taxon>
        <taxon>Leucobacter</taxon>
    </lineage>
</organism>
<dbReference type="PATRIC" id="fig|1079994.3.peg.710"/>
<evidence type="ECO:0000313" key="4">
    <source>
        <dbReference type="Proteomes" id="UP000070810"/>
    </source>
</evidence>
<name>A0A147ER55_9MICO</name>
<feature type="compositionally biased region" description="Low complexity" evidence="1">
    <location>
        <begin position="159"/>
        <end position="170"/>
    </location>
</feature>
<evidence type="ECO:0000256" key="1">
    <source>
        <dbReference type="SAM" id="MobiDB-lite"/>
    </source>
</evidence>
<feature type="transmembrane region" description="Helical" evidence="2">
    <location>
        <begin position="41"/>
        <end position="62"/>
    </location>
</feature>
<evidence type="ECO:0000313" key="3">
    <source>
        <dbReference type="EMBL" id="KTR86727.1"/>
    </source>
</evidence>
<keyword evidence="4" id="KW-1185">Reference proteome</keyword>
<feature type="region of interest" description="Disordered" evidence="1">
    <location>
        <begin position="94"/>
        <end position="137"/>
    </location>
</feature>
<sequence length="176" mass="19163">MGERLQWKKVLSIWIGMYPVNVATSWVITMLPWWGGVSLPARSAIVVTVVAPIMCLVMMPAVTRLLAPWLRRTPAQSRIERELCARLDALAAPHRGAEEAGPSRSRAGDSRPPRIPPAATPAHRYPRTGSLESARPGAGLRYAEEDCGGAASLHASVGRSRWSDSTRWSSVPGYPD</sequence>
<proteinExistence type="predicted"/>
<dbReference type="EMBL" id="LDRK01000016">
    <property type="protein sequence ID" value="KTR86727.1"/>
    <property type="molecule type" value="Genomic_DNA"/>
</dbReference>
<protein>
    <submittedName>
        <fullName evidence="3">Uncharacterized protein</fullName>
    </submittedName>
</protein>
<dbReference type="OrthoDB" id="6986893at2"/>
<comment type="caution">
    <text evidence="3">The sequence shown here is derived from an EMBL/GenBank/DDBJ whole genome shotgun (WGS) entry which is preliminary data.</text>
</comment>
<dbReference type="Proteomes" id="UP000070810">
    <property type="component" value="Unassembled WGS sequence"/>
</dbReference>
<keyword evidence="2" id="KW-0472">Membrane</keyword>
<gene>
    <name evidence="3" type="ORF">NS354_03530</name>
</gene>
<feature type="region of interest" description="Disordered" evidence="1">
    <location>
        <begin position="154"/>
        <end position="176"/>
    </location>
</feature>
<reference evidence="3 4" key="1">
    <citation type="journal article" date="2016" name="Front. Microbiol.">
        <title>Genomic Resource of Rice Seed Associated Bacteria.</title>
        <authorList>
            <person name="Midha S."/>
            <person name="Bansal K."/>
            <person name="Sharma S."/>
            <person name="Kumar N."/>
            <person name="Patil P.P."/>
            <person name="Chaudhry V."/>
            <person name="Patil P.B."/>
        </authorList>
    </citation>
    <scope>NUCLEOTIDE SEQUENCE [LARGE SCALE GENOMIC DNA]</scope>
    <source>
        <strain evidence="3 4">NS354</strain>
    </source>
</reference>
<evidence type="ECO:0000256" key="2">
    <source>
        <dbReference type="SAM" id="Phobius"/>
    </source>
</evidence>
<feature type="transmembrane region" description="Helical" evidence="2">
    <location>
        <begin position="12"/>
        <end position="35"/>
    </location>
</feature>